<dbReference type="AlphaFoldDB" id="A0A914CVY4"/>
<dbReference type="WBParaSite" id="ACRNAN_scaffold14728.g24516.t2">
    <property type="protein sequence ID" value="ACRNAN_scaffold14728.g24516.t2"/>
    <property type="gene ID" value="ACRNAN_scaffold14728.g24516"/>
</dbReference>
<evidence type="ECO:0000313" key="1">
    <source>
        <dbReference type="Proteomes" id="UP000887540"/>
    </source>
</evidence>
<proteinExistence type="predicted"/>
<dbReference type="Proteomes" id="UP000887540">
    <property type="component" value="Unplaced"/>
</dbReference>
<dbReference type="Gene3D" id="3.40.50.1820">
    <property type="entry name" value="alpha/beta hydrolase"/>
    <property type="match status" value="1"/>
</dbReference>
<reference evidence="2" key="1">
    <citation type="submission" date="2022-11" db="UniProtKB">
        <authorList>
            <consortium name="WormBaseParasite"/>
        </authorList>
    </citation>
    <scope>IDENTIFICATION</scope>
</reference>
<name>A0A914CVY4_9BILA</name>
<evidence type="ECO:0000313" key="2">
    <source>
        <dbReference type="WBParaSite" id="ACRNAN_scaffold14728.g24516.t2"/>
    </source>
</evidence>
<organism evidence="1 2">
    <name type="scientific">Acrobeloides nanus</name>
    <dbReference type="NCBI Taxonomy" id="290746"/>
    <lineage>
        <taxon>Eukaryota</taxon>
        <taxon>Metazoa</taxon>
        <taxon>Ecdysozoa</taxon>
        <taxon>Nematoda</taxon>
        <taxon>Chromadorea</taxon>
        <taxon>Rhabditida</taxon>
        <taxon>Tylenchina</taxon>
        <taxon>Cephalobomorpha</taxon>
        <taxon>Cephaloboidea</taxon>
        <taxon>Cephalobidae</taxon>
        <taxon>Acrobeloides</taxon>
    </lineage>
</organism>
<protein>
    <submittedName>
        <fullName evidence="2">Uncharacterized protein</fullName>
    </submittedName>
</protein>
<sequence length="118" mass="13660">MYEASSVWNGNKEQNNFHNDENMQLNMYSWKWQTCTEIVLEYCYSGPPKDFFWPTCTANDVLQKHINSCQMLADIGWNSSMVKEDFVKNTYGFSFANATNLIFTKLTQTAAILSMDVL</sequence>
<keyword evidence="1" id="KW-1185">Reference proteome</keyword>
<dbReference type="InterPro" id="IPR029058">
    <property type="entry name" value="AB_hydrolase_fold"/>
</dbReference>
<accession>A0A914CVY4</accession>